<evidence type="ECO:0000256" key="1">
    <source>
        <dbReference type="PROSITE-ProRule" id="PRU00325"/>
    </source>
</evidence>
<keyword evidence="1" id="KW-0479">Metal-binding</keyword>
<gene>
    <name evidence="3" type="ORF">P5G62_023055</name>
</gene>
<accession>A0ABV4Z124</accession>
<dbReference type="InterPro" id="IPR007527">
    <property type="entry name" value="Znf_SWIM"/>
</dbReference>
<dbReference type="Pfam" id="PF04434">
    <property type="entry name" value="SWIM"/>
    <property type="match status" value="1"/>
</dbReference>
<feature type="domain" description="SWIM-type" evidence="2">
    <location>
        <begin position="64"/>
        <end position="97"/>
    </location>
</feature>
<evidence type="ECO:0000313" key="4">
    <source>
        <dbReference type="Proteomes" id="UP001241748"/>
    </source>
</evidence>
<sequence>MESTTANDRIELLSEEIKDLLHPHDVDDVKLVQKGLMLYRQGMVKQLQIWNAQITAMVQDVTPCHVKLNFSHLSLNSCTCPHEGLCRHQIAVFFAAYSRVGSVAEWVAEWREPMKEKNDIASWGLQKAKDLIKANGVMKPDYARWVESFEVSFDTILNSKKYSSPFIIAELFNIYERRIKASAPVEKEWRLLYELVGIVVSFKKLAVLTVQSGFAEDVVRRAYLSVFHNLIEDADELVLKIGVQSLPFDFDEFILKLKDEVFELLTVSSDLEQERIYLYRLLWSNLFKKKEWREQEIVLINDRMKSLEDWENPNPLMVAGIHISILQQKDELAVDLISKMDDKVITPYMLHWIELLSQTKAWKRVGPLIELFISKLKGYLDFLRTYHSCASFTRSALKAITPYISENGKAELYERAMLSTLPYSYTEYEHSLFERKQFDKWSDLQAFMGWNFYDLPRERVKVIEKEKPEVLLGMLHQSALNEINQKNRSSYKAAVRHLKKLRTLYKKTKRVDDWQYFLDSLMEKTKRLRAFHEECRRSKLIEE</sequence>
<keyword evidence="4" id="KW-1185">Reference proteome</keyword>
<protein>
    <submittedName>
        <fullName evidence="3">SWIM zinc finger family protein</fullName>
    </submittedName>
</protein>
<keyword evidence="1" id="KW-0863">Zinc-finger</keyword>
<dbReference type="RefSeq" id="WP_306074547.1">
    <property type="nucleotide sequence ID" value="NZ_JAROBZ020000002.1"/>
</dbReference>
<evidence type="ECO:0000259" key="2">
    <source>
        <dbReference type="PROSITE" id="PS50966"/>
    </source>
</evidence>
<evidence type="ECO:0000313" key="3">
    <source>
        <dbReference type="EMBL" id="MFB3169988.1"/>
    </source>
</evidence>
<dbReference type="PROSITE" id="PS50966">
    <property type="entry name" value="ZF_SWIM"/>
    <property type="match status" value="1"/>
</dbReference>
<keyword evidence="1" id="KW-0862">Zinc</keyword>
<reference evidence="3 4" key="1">
    <citation type="submission" date="2024-05" db="EMBL/GenBank/DDBJ databases">
        <authorList>
            <person name="Venkateswaran K."/>
        </authorList>
    </citation>
    <scope>NUCLEOTIDE SEQUENCE [LARGE SCALE GENOMIC DNA]</scope>
    <source>
        <strain evidence="3 4">179-C4-2-HS</strain>
    </source>
</reference>
<organism evidence="3 4">
    <name type="scientific">Neobacillus driksii</name>
    <dbReference type="NCBI Taxonomy" id="3035913"/>
    <lineage>
        <taxon>Bacteria</taxon>
        <taxon>Bacillati</taxon>
        <taxon>Bacillota</taxon>
        <taxon>Bacilli</taxon>
        <taxon>Bacillales</taxon>
        <taxon>Bacillaceae</taxon>
        <taxon>Neobacillus</taxon>
    </lineage>
</organism>
<dbReference type="EMBL" id="JAROBZ020000002">
    <property type="protein sequence ID" value="MFB3169988.1"/>
    <property type="molecule type" value="Genomic_DNA"/>
</dbReference>
<proteinExistence type="predicted"/>
<dbReference type="Proteomes" id="UP001241748">
    <property type="component" value="Unassembled WGS sequence"/>
</dbReference>
<comment type="caution">
    <text evidence="3">The sequence shown here is derived from an EMBL/GenBank/DDBJ whole genome shotgun (WGS) entry which is preliminary data.</text>
</comment>
<name>A0ABV4Z124_9BACI</name>